<sequence length="310" mass="34743">MIPDYQTLMRPLLECIQDGQEHLFKNVIEQLADRFELTQEEREQLAPSGHSALFSGRVGWAKTYLKKAGLLEQRKRGILSITSLGIKALKSKKKIDVTYLTGYPNFVDFYAPSSRNDKTRENECAPAIDPECTPPVTPEETIAHAYEQIHNKLSSELLDVVLMQDFAFFERLVVELLVKMGYGGSIQDAGQAIGRTGDEGIDGIIKEDKLGLDVVHIQAKKWNRNNTVGRPELQKFVGALAGQGSTKGIFITTSSFTKEAQSYKPQGVKLVKIDGEKLTQLMIEYGLGVTTAFSYEIKRIDRDYFNDLDD</sequence>
<name>A0A4Y1WXJ2_9BACT</name>
<reference evidence="4" key="1">
    <citation type="submission" date="2019-06" db="EMBL/GenBank/DDBJ databases">
        <title>Alistipes onderdonkii subsp. vulgaris subsp. nov., Alistipes dispar sp. nov. and Alistipes communis sp. nov., isolated from human faeces, and creation of Alistipes onderdonkii subsp. onderdonkii subsp. nov.</title>
        <authorList>
            <person name="Sakamoto M."/>
            <person name="Ikeyama N."/>
            <person name="Ogata Y."/>
            <person name="Suda W."/>
            <person name="Iino T."/>
            <person name="Hattori M."/>
            <person name="Ohkuma M."/>
        </authorList>
    </citation>
    <scope>NUCLEOTIDE SEQUENCE [LARGE SCALE GENOMIC DNA]</scope>
    <source>
        <strain evidence="4">5CBH24</strain>
    </source>
</reference>
<dbReference type="InterPro" id="IPR052906">
    <property type="entry name" value="Type_IV_Methyl-Rstrct_Enzyme"/>
</dbReference>
<organism evidence="3 4">
    <name type="scientific">Alistipes communis</name>
    <dbReference type="NCBI Taxonomy" id="2585118"/>
    <lineage>
        <taxon>Bacteria</taxon>
        <taxon>Pseudomonadati</taxon>
        <taxon>Bacteroidota</taxon>
        <taxon>Bacteroidia</taxon>
        <taxon>Bacteroidales</taxon>
        <taxon>Rikenellaceae</taxon>
        <taxon>Alistipes</taxon>
    </lineage>
</organism>
<dbReference type="InterPro" id="IPR007560">
    <property type="entry name" value="Restrct_endonuc_IV_Mrr"/>
</dbReference>
<dbReference type="PANTHER" id="PTHR30015:SF7">
    <property type="entry name" value="TYPE IV METHYL-DIRECTED RESTRICTION ENZYME ECOKMRR"/>
    <property type="match status" value="1"/>
</dbReference>
<dbReference type="InterPro" id="IPR025745">
    <property type="entry name" value="Mrr-like_N_dom"/>
</dbReference>
<dbReference type="InterPro" id="IPR011335">
    <property type="entry name" value="Restrct_endonuc-II-like"/>
</dbReference>
<dbReference type="REBASE" id="313635">
    <property type="entry name" value="AspH24MrrP"/>
</dbReference>
<evidence type="ECO:0000259" key="2">
    <source>
        <dbReference type="Pfam" id="PF14338"/>
    </source>
</evidence>
<dbReference type="RefSeq" id="WP_019129359.1">
    <property type="nucleotide sequence ID" value="NZ_AP019735.1"/>
</dbReference>
<feature type="domain" description="Restriction endonuclease type IV Mrr" evidence="1">
    <location>
        <begin position="167"/>
        <end position="282"/>
    </location>
</feature>
<dbReference type="InterPro" id="IPR011856">
    <property type="entry name" value="tRNA_endonuc-like_dom_sf"/>
</dbReference>
<dbReference type="GeneID" id="78343231"/>
<dbReference type="AlphaFoldDB" id="A0A4Y1WXJ2"/>
<keyword evidence="4" id="KW-1185">Reference proteome</keyword>
<proteinExistence type="predicted"/>
<dbReference type="PANTHER" id="PTHR30015">
    <property type="entry name" value="MRR RESTRICTION SYSTEM PROTEIN"/>
    <property type="match status" value="1"/>
</dbReference>
<evidence type="ECO:0000259" key="1">
    <source>
        <dbReference type="Pfam" id="PF04471"/>
    </source>
</evidence>
<gene>
    <name evidence="3" type="ORF">A5CBH24_25170</name>
</gene>
<dbReference type="Proteomes" id="UP000318946">
    <property type="component" value="Chromosome"/>
</dbReference>
<dbReference type="SUPFAM" id="SSF52980">
    <property type="entry name" value="Restriction endonuclease-like"/>
    <property type="match status" value="1"/>
</dbReference>
<dbReference type="Gene3D" id="3.40.1350.10">
    <property type="match status" value="1"/>
</dbReference>
<keyword evidence="3" id="KW-0378">Hydrolase</keyword>
<dbReference type="Pfam" id="PF04471">
    <property type="entry name" value="Mrr_cat"/>
    <property type="match status" value="1"/>
</dbReference>
<dbReference type="GO" id="GO:0009307">
    <property type="term" value="P:DNA restriction-modification system"/>
    <property type="evidence" value="ECO:0007669"/>
    <property type="project" value="InterPro"/>
</dbReference>
<dbReference type="EMBL" id="AP019735">
    <property type="protein sequence ID" value="BBL05204.1"/>
    <property type="molecule type" value="Genomic_DNA"/>
</dbReference>
<dbReference type="GO" id="GO:0015666">
    <property type="term" value="F:restriction endodeoxyribonuclease activity"/>
    <property type="evidence" value="ECO:0007669"/>
    <property type="project" value="TreeGrafter"/>
</dbReference>
<dbReference type="GO" id="GO:0003677">
    <property type="term" value="F:DNA binding"/>
    <property type="evidence" value="ECO:0007669"/>
    <property type="project" value="InterPro"/>
</dbReference>
<accession>A0A4Y1WXJ2</accession>
<dbReference type="KEGG" id="acou:A5CBH24_25170"/>
<evidence type="ECO:0000313" key="3">
    <source>
        <dbReference type="EMBL" id="BBL05204.1"/>
    </source>
</evidence>
<protein>
    <submittedName>
        <fullName evidence="3">Restriction endonuclease</fullName>
    </submittedName>
</protein>
<dbReference type="OrthoDB" id="9803736at2"/>
<keyword evidence="3" id="KW-0255">Endonuclease</keyword>
<dbReference type="Pfam" id="PF14338">
    <property type="entry name" value="Mrr_N"/>
    <property type="match status" value="1"/>
</dbReference>
<feature type="domain" description="Restriction system protein Mrr-like N-terminal" evidence="2">
    <location>
        <begin position="5"/>
        <end position="90"/>
    </location>
</feature>
<evidence type="ECO:0000313" key="4">
    <source>
        <dbReference type="Proteomes" id="UP000318946"/>
    </source>
</evidence>
<keyword evidence="3" id="KW-0540">Nuclease</keyword>